<reference evidence="5" key="1">
    <citation type="journal article" date="2019" name="Int. J. Syst. Evol. Microbiol.">
        <title>The Global Catalogue of Microorganisms (GCM) 10K type strain sequencing project: providing services to taxonomists for standard genome sequencing and annotation.</title>
        <authorList>
            <consortium name="The Broad Institute Genomics Platform"/>
            <consortium name="The Broad Institute Genome Sequencing Center for Infectious Disease"/>
            <person name="Wu L."/>
            <person name="Ma J."/>
        </authorList>
    </citation>
    <scope>NUCLEOTIDE SEQUENCE [LARGE SCALE GENOMIC DNA]</scope>
    <source>
        <strain evidence="5">CCUG 36956</strain>
    </source>
</reference>
<protein>
    <recommendedName>
        <fullName evidence="6">DUF4352 domain-containing protein</fullName>
    </recommendedName>
</protein>
<evidence type="ECO:0000313" key="4">
    <source>
        <dbReference type="EMBL" id="MFC6009585.1"/>
    </source>
</evidence>
<accession>A0ABW1JKL8</accession>
<evidence type="ECO:0000313" key="5">
    <source>
        <dbReference type="Proteomes" id="UP001596223"/>
    </source>
</evidence>
<dbReference type="Proteomes" id="UP001596223">
    <property type="component" value="Unassembled WGS sequence"/>
</dbReference>
<feature type="compositionally biased region" description="Low complexity" evidence="2">
    <location>
        <begin position="27"/>
        <end position="49"/>
    </location>
</feature>
<comment type="caution">
    <text evidence="4">The sequence shown here is derived from an EMBL/GenBank/DDBJ whole genome shotgun (WGS) entry which is preliminary data.</text>
</comment>
<evidence type="ECO:0000256" key="1">
    <source>
        <dbReference type="ARBA" id="ARBA00022729"/>
    </source>
</evidence>
<keyword evidence="5" id="KW-1185">Reference proteome</keyword>
<keyword evidence="1 3" id="KW-0732">Signal</keyword>
<feature type="region of interest" description="Disordered" evidence="2">
    <location>
        <begin position="27"/>
        <end position="55"/>
    </location>
</feature>
<feature type="signal peptide" evidence="3">
    <location>
        <begin position="1"/>
        <end position="22"/>
    </location>
</feature>
<name>A0ABW1JKL8_9NOCA</name>
<sequence>MKHRIALSATVVAMGLLLTACQEDLPSSKPATSTPVATSTAQAPATPSADGVLKPGDVGKLKSGVELSILKVESDEVEREGAVSVFTFQLNNTSSVALEHWSAPSVVYGEDGTAADRAMAFNKDYKYGLEGKLPPGSKQTIKIAYKVPVDKLNPAVITSDDLIWRGDFRTYNKS</sequence>
<dbReference type="EMBL" id="JBHSQN010000001">
    <property type="protein sequence ID" value="MFC6009585.1"/>
    <property type="molecule type" value="Genomic_DNA"/>
</dbReference>
<dbReference type="PROSITE" id="PS51257">
    <property type="entry name" value="PROKAR_LIPOPROTEIN"/>
    <property type="match status" value="1"/>
</dbReference>
<proteinExistence type="predicted"/>
<dbReference type="InterPro" id="IPR029050">
    <property type="entry name" value="Immunoprotect_excell_Ig-like"/>
</dbReference>
<evidence type="ECO:0000256" key="2">
    <source>
        <dbReference type="SAM" id="MobiDB-lite"/>
    </source>
</evidence>
<gene>
    <name evidence="4" type="ORF">ACFP3H_00825</name>
</gene>
<evidence type="ECO:0000256" key="3">
    <source>
        <dbReference type="SAM" id="SignalP"/>
    </source>
</evidence>
<dbReference type="RefSeq" id="WP_378598122.1">
    <property type="nucleotide sequence ID" value="NZ_JBHSQN010000001.1"/>
</dbReference>
<evidence type="ECO:0008006" key="6">
    <source>
        <dbReference type="Google" id="ProtNLM"/>
    </source>
</evidence>
<organism evidence="4 5">
    <name type="scientific">Nocardia lasii</name>
    <dbReference type="NCBI Taxonomy" id="1616107"/>
    <lineage>
        <taxon>Bacteria</taxon>
        <taxon>Bacillati</taxon>
        <taxon>Actinomycetota</taxon>
        <taxon>Actinomycetes</taxon>
        <taxon>Mycobacteriales</taxon>
        <taxon>Nocardiaceae</taxon>
        <taxon>Nocardia</taxon>
    </lineage>
</organism>
<dbReference type="Gene3D" id="2.60.40.1240">
    <property type="match status" value="1"/>
</dbReference>
<feature type="chain" id="PRO_5046125018" description="DUF4352 domain-containing protein" evidence="3">
    <location>
        <begin position="23"/>
        <end position="174"/>
    </location>
</feature>